<keyword evidence="2" id="KW-1185">Reference proteome</keyword>
<comment type="caution">
    <text evidence="1">The sequence shown here is derived from an EMBL/GenBank/DDBJ whole genome shotgun (WGS) entry which is preliminary data.</text>
</comment>
<reference evidence="1 2" key="1">
    <citation type="submission" date="2023-07" db="EMBL/GenBank/DDBJ databases">
        <title>Functional and genomic diversity of the sorghum phyllosphere microbiome.</title>
        <authorList>
            <person name="Shade A."/>
        </authorList>
    </citation>
    <scope>NUCLEOTIDE SEQUENCE [LARGE SCALE GENOMIC DNA]</scope>
    <source>
        <strain evidence="1 2">SORGH_AS_1064</strain>
    </source>
</reference>
<evidence type="ECO:0000313" key="1">
    <source>
        <dbReference type="EMBL" id="MDQ1096704.1"/>
    </source>
</evidence>
<organism evidence="1 2">
    <name type="scientific">Chryseobacterium camelliae</name>
    <dbReference type="NCBI Taxonomy" id="1265445"/>
    <lineage>
        <taxon>Bacteria</taxon>
        <taxon>Pseudomonadati</taxon>
        <taxon>Bacteroidota</taxon>
        <taxon>Flavobacteriia</taxon>
        <taxon>Flavobacteriales</taxon>
        <taxon>Weeksellaceae</taxon>
        <taxon>Chryseobacterium group</taxon>
        <taxon>Chryseobacterium</taxon>
    </lineage>
</organism>
<gene>
    <name evidence="1" type="ORF">QE404_001851</name>
</gene>
<accession>A0ABU0TI22</accession>
<dbReference type="EMBL" id="JAUTAL010000001">
    <property type="protein sequence ID" value="MDQ1096704.1"/>
    <property type="molecule type" value="Genomic_DNA"/>
</dbReference>
<name>A0ABU0TI22_9FLAO</name>
<protein>
    <submittedName>
        <fullName evidence="1">Uncharacterized protein</fullName>
    </submittedName>
</protein>
<dbReference type="Proteomes" id="UP001225072">
    <property type="component" value="Unassembled WGS sequence"/>
</dbReference>
<evidence type="ECO:0000313" key="2">
    <source>
        <dbReference type="Proteomes" id="UP001225072"/>
    </source>
</evidence>
<proteinExistence type="predicted"/>
<sequence>MARQEMGMNARKAMQLYAEDKVAQQWKDLIGSFNE</sequence>